<comment type="cofactor">
    <cofactor evidence="1">
        <name>Mg(2+)</name>
        <dbReference type="ChEBI" id="CHEBI:18420"/>
    </cofactor>
</comment>
<accession>A0A382SN65</accession>
<evidence type="ECO:0000256" key="2">
    <source>
        <dbReference type="ARBA" id="ARBA00022801"/>
    </source>
</evidence>
<organism evidence="4">
    <name type="scientific">marine metagenome</name>
    <dbReference type="NCBI Taxonomy" id="408172"/>
    <lineage>
        <taxon>unclassified sequences</taxon>
        <taxon>metagenomes</taxon>
        <taxon>ecological metagenomes</taxon>
    </lineage>
</organism>
<dbReference type="PANTHER" id="PTHR11839:SF18">
    <property type="entry name" value="NUDIX HYDROLASE DOMAIN-CONTAINING PROTEIN"/>
    <property type="match status" value="1"/>
</dbReference>
<dbReference type="Pfam" id="PF00293">
    <property type="entry name" value="NUDIX"/>
    <property type="match status" value="1"/>
</dbReference>
<proteinExistence type="predicted"/>
<reference evidence="4" key="1">
    <citation type="submission" date="2018-05" db="EMBL/GenBank/DDBJ databases">
        <authorList>
            <person name="Lanie J.A."/>
            <person name="Ng W.-L."/>
            <person name="Kazmierczak K.M."/>
            <person name="Andrzejewski T.M."/>
            <person name="Davidsen T.M."/>
            <person name="Wayne K.J."/>
            <person name="Tettelin H."/>
            <person name="Glass J.I."/>
            <person name="Rusch D."/>
            <person name="Podicherti R."/>
            <person name="Tsui H.-C.T."/>
            <person name="Winkler M.E."/>
        </authorList>
    </citation>
    <scope>NUCLEOTIDE SEQUENCE</scope>
</reference>
<dbReference type="AlphaFoldDB" id="A0A382SN65"/>
<sequence length="93" mass="10872">CAKRELEEEIGYTAKKFTFLTKIHPAIGFSNEEMWLYLAEDLTKTNEKKDQDEFLELSPMNLKQAMKFVVDGKITDVKTVIGLFWIQNVLNRK</sequence>
<dbReference type="SUPFAM" id="SSF55811">
    <property type="entry name" value="Nudix"/>
    <property type="match status" value="1"/>
</dbReference>
<protein>
    <recommendedName>
        <fullName evidence="3">Nudix hydrolase domain-containing protein</fullName>
    </recommendedName>
</protein>
<dbReference type="Gene3D" id="3.90.79.10">
    <property type="entry name" value="Nucleoside Triphosphate Pyrophosphohydrolase"/>
    <property type="match status" value="1"/>
</dbReference>
<keyword evidence="2" id="KW-0378">Hydrolase</keyword>
<dbReference type="InterPro" id="IPR015797">
    <property type="entry name" value="NUDIX_hydrolase-like_dom_sf"/>
</dbReference>
<dbReference type="GO" id="GO:0016787">
    <property type="term" value="F:hydrolase activity"/>
    <property type="evidence" value="ECO:0007669"/>
    <property type="project" value="UniProtKB-KW"/>
</dbReference>
<evidence type="ECO:0000313" key="4">
    <source>
        <dbReference type="EMBL" id="SVD10925.1"/>
    </source>
</evidence>
<dbReference type="PANTHER" id="PTHR11839">
    <property type="entry name" value="UDP/ADP-SUGAR PYROPHOSPHATASE"/>
    <property type="match status" value="1"/>
</dbReference>
<dbReference type="GO" id="GO:0006753">
    <property type="term" value="P:nucleoside phosphate metabolic process"/>
    <property type="evidence" value="ECO:0007669"/>
    <property type="project" value="TreeGrafter"/>
</dbReference>
<name>A0A382SN65_9ZZZZ</name>
<dbReference type="InterPro" id="IPR000086">
    <property type="entry name" value="NUDIX_hydrolase_dom"/>
</dbReference>
<feature type="domain" description="Nudix hydrolase" evidence="3">
    <location>
        <begin position="1"/>
        <end position="65"/>
    </location>
</feature>
<dbReference type="GO" id="GO:0005829">
    <property type="term" value="C:cytosol"/>
    <property type="evidence" value="ECO:0007669"/>
    <property type="project" value="TreeGrafter"/>
</dbReference>
<evidence type="ECO:0000259" key="3">
    <source>
        <dbReference type="Pfam" id="PF00293"/>
    </source>
</evidence>
<feature type="non-terminal residue" evidence="4">
    <location>
        <position position="1"/>
    </location>
</feature>
<dbReference type="EMBL" id="UINC01130086">
    <property type="protein sequence ID" value="SVD10925.1"/>
    <property type="molecule type" value="Genomic_DNA"/>
</dbReference>
<dbReference type="GO" id="GO:0019693">
    <property type="term" value="P:ribose phosphate metabolic process"/>
    <property type="evidence" value="ECO:0007669"/>
    <property type="project" value="TreeGrafter"/>
</dbReference>
<evidence type="ECO:0000256" key="1">
    <source>
        <dbReference type="ARBA" id="ARBA00001946"/>
    </source>
</evidence>
<gene>
    <name evidence="4" type="ORF">METZ01_LOCUS363779</name>
</gene>